<protein>
    <submittedName>
        <fullName evidence="6">Type VI secretion system membrane subunit TssM</fullName>
    </submittedName>
</protein>
<evidence type="ECO:0000313" key="7">
    <source>
        <dbReference type="Proteomes" id="UP000313645"/>
    </source>
</evidence>
<evidence type="ECO:0000259" key="3">
    <source>
        <dbReference type="Pfam" id="PF06761"/>
    </source>
</evidence>
<feature type="domain" description="Type VI secretion system component TssM1 N-terminal" evidence="4">
    <location>
        <begin position="204"/>
        <end position="459"/>
    </location>
</feature>
<sequence length="1198" mass="136034">MEIRSTLVKIGKKLWPFIRTGGPIALALGFGLLVAAIWWLGPTWEWRGQVPLANWQTRAMATLGLVLLVAVFWGWILSRRLKKVDKAQAEARQETEDPILVNERRQTRLLNRNLSSLRNNIRGRNAIYRLPWYLAMGLEGAGKTSLVQRSGQTFTLTNVTRNRQTERNPNGFEWWISDDAVVIDPDGELLSQDSGSANGGNLQARLWKHFIAWLEEHRPRRPLNGVILTIDLAHLSSLGEAERRTQAVLLRTRLRELMEQIGSRLPVYVSFTKMDLLHGFTAFFRKLNKAEREQPLGFTFELESLQDPDQWLDQFEAAFHKLVDQINVRVPQLLSESRDPEERAAIYSFSRQVAGLMPVTQQFLTEMLAADAFSTPALVRGVYFTSVYQEGVPEDAFISATARHYGLADAIQPAQRGGQSMTFFSERLFPEVIYPEAGLAGDNIRVTKQRRRAMATAAVLAVAAGLGMTAGWHHYFIKNATAAQQVENRVHGFLDDWQPTGIGQTLDPTGRNLLAPLNQLRDATLAFGDYRNKWPTVSDMGLYQGDRVGPEVDKSYLDMLSYQFLPALMEGVMDEMNQLPEGSADRLAHLRVLRMLYDASGRRNDIVMDYMSRYWQSQYPGQRAVQERLLQHLEYAMNYTDLADRQARGDIAADTALAPFQNSVKWAQKELGQMATPDRVYDQLRHRGRRDLAAPLDLKGKGGPAFQLVFTEIDDHDKPVDSVLNTEDDPLQIPRMLTSDGMKHYFVRESEQVTELALVDAWVLGRRNDVDFSKADEQRLQSELRSHYAEDYAKTWRGALNHLAIRDFQDLNDGVRVLESLTGTREPLVELLESVKANTQLYPPQTDQPEEAREALEKSPAYRMAQDIEQQFAGINGLFQKEGDTPSQIEEIQTVLRSLHDYLRGIQESPDSGKAALAAARDRLTLEGADPIFTLQRMARTMPTPVDRMLNKVAAESWRVVLDKAIAQLERQWYDEVYQPFQQGLARNYPFNSNAGRDAALQDFERFFAPDGILDTFYKNKLKLFLEDHPEHIALSKRATLIRRDVMTALEQAKQIRQAFFTRNGSLDVEFALEPVNLSANKRRSVMNIDGQLVEFSHGPRQSIPLIWPNTLRDTVESEVTLVPVEVNRSPRSRIARGPWAFFRLLDKADITGVSPSAIDVKFRIDDGSVQYRLHAAGNVNPFTQQLLAGYQIPRSLY</sequence>
<feature type="domain" description="Type VI secretion system component TssM1 helical" evidence="5">
    <location>
        <begin position="967"/>
        <end position="1062"/>
    </location>
</feature>
<dbReference type="Pfam" id="PF06744">
    <property type="entry name" value="IcmF_C"/>
    <property type="match status" value="1"/>
</dbReference>
<evidence type="ECO:0000256" key="1">
    <source>
        <dbReference type="SAM" id="Phobius"/>
    </source>
</evidence>
<feature type="transmembrane region" description="Helical" evidence="1">
    <location>
        <begin position="453"/>
        <end position="475"/>
    </location>
</feature>
<dbReference type="InterPro" id="IPR009612">
    <property type="entry name" value="IcmF-rel"/>
</dbReference>
<comment type="caution">
    <text evidence="6">The sequence shown here is derived from an EMBL/GenBank/DDBJ whole genome shotgun (WGS) entry which is preliminary data.</text>
</comment>
<dbReference type="NCBIfam" id="TIGR03348">
    <property type="entry name" value="VI_IcmF"/>
    <property type="match status" value="1"/>
</dbReference>
<dbReference type="SUPFAM" id="SSF52540">
    <property type="entry name" value="P-loop containing nucleoside triphosphate hydrolases"/>
    <property type="match status" value="1"/>
</dbReference>
<dbReference type="Pfam" id="PF06761">
    <property type="entry name" value="IcmF-related"/>
    <property type="match status" value="1"/>
</dbReference>
<dbReference type="RefSeq" id="WP_131482178.1">
    <property type="nucleotide sequence ID" value="NZ_SJDL01000018.1"/>
</dbReference>
<feature type="transmembrane region" description="Helical" evidence="1">
    <location>
        <begin position="21"/>
        <end position="40"/>
    </location>
</feature>
<feature type="domain" description="IcmF-related" evidence="3">
    <location>
        <begin position="514"/>
        <end position="840"/>
    </location>
</feature>
<dbReference type="Proteomes" id="UP000313645">
    <property type="component" value="Unassembled WGS sequence"/>
</dbReference>
<dbReference type="InterPro" id="IPR027417">
    <property type="entry name" value="P-loop_NTPase"/>
</dbReference>
<dbReference type="PANTHER" id="PTHR36153">
    <property type="entry name" value="INNER MEMBRANE PROTEIN-RELATED"/>
    <property type="match status" value="1"/>
</dbReference>
<dbReference type="InterPro" id="IPR025743">
    <property type="entry name" value="TssM1_N"/>
</dbReference>
<dbReference type="Pfam" id="PF14331">
    <property type="entry name" value="IcmF-related_N"/>
    <property type="match status" value="1"/>
</dbReference>
<keyword evidence="1" id="KW-1133">Transmembrane helix</keyword>
<proteinExistence type="predicted"/>
<name>A0ABY1ZJ74_9GAMM</name>
<reference evidence="6 7" key="1">
    <citation type="submission" date="2019-02" db="EMBL/GenBank/DDBJ databases">
        <title>Marinobacter halodurans sp. nov., a marine bacterium isolated from sea tidal flat.</title>
        <authorList>
            <person name="Yoo Y."/>
            <person name="Lee D.W."/>
            <person name="Kim B.S."/>
            <person name="Kim J.-J."/>
        </authorList>
    </citation>
    <scope>NUCLEOTIDE SEQUENCE [LARGE SCALE GENOMIC DNA]</scope>
    <source>
        <strain evidence="6 7">YJ-S3-2</strain>
    </source>
</reference>
<dbReference type="InterPro" id="IPR048677">
    <property type="entry name" value="TssM1_hel"/>
</dbReference>
<dbReference type="Pfam" id="PF21070">
    <property type="entry name" value="IcmF_helical"/>
    <property type="match status" value="1"/>
</dbReference>
<gene>
    <name evidence="6" type="primary">tssM</name>
    <name evidence="6" type="ORF">EZI54_12240</name>
</gene>
<dbReference type="InterPro" id="IPR017731">
    <property type="entry name" value="TssM1-like"/>
</dbReference>
<dbReference type="EMBL" id="SJDL01000018">
    <property type="protein sequence ID" value="TBW54815.1"/>
    <property type="molecule type" value="Genomic_DNA"/>
</dbReference>
<evidence type="ECO:0000259" key="4">
    <source>
        <dbReference type="Pfam" id="PF14331"/>
    </source>
</evidence>
<accession>A0ABY1ZJ74</accession>
<dbReference type="PANTHER" id="PTHR36153:SF5">
    <property type="entry name" value="EXPORTED PROTEIN"/>
    <property type="match status" value="1"/>
</dbReference>
<keyword evidence="1" id="KW-0812">Transmembrane</keyword>
<evidence type="ECO:0000259" key="2">
    <source>
        <dbReference type="Pfam" id="PF06744"/>
    </source>
</evidence>
<keyword evidence="1" id="KW-0472">Membrane</keyword>
<feature type="transmembrane region" description="Helical" evidence="1">
    <location>
        <begin position="60"/>
        <end position="78"/>
    </location>
</feature>
<evidence type="ECO:0000313" key="6">
    <source>
        <dbReference type="EMBL" id="TBW54815.1"/>
    </source>
</evidence>
<dbReference type="InterPro" id="IPR053156">
    <property type="entry name" value="T6SS_TssM-like"/>
</dbReference>
<feature type="domain" description="Type VI secretion system IcmF C-terminal" evidence="2">
    <location>
        <begin position="1071"/>
        <end position="1176"/>
    </location>
</feature>
<evidence type="ECO:0000259" key="5">
    <source>
        <dbReference type="Pfam" id="PF21070"/>
    </source>
</evidence>
<dbReference type="InterPro" id="IPR010623">
    <property type="entry name" value="IcmF_C"/>
</dbReference>
<organism evidence="6 7">
    <name type="scientific">Marinobacter halodurans</name>
    <dbReference type="NCBI Taxonomy" id="2528979"/>
    <lineage>
        <taxon>Bacteria</taxon>
        <taxon>Pseudomonadati</taxon>
        <taxon>Pseudomonadota</taxon>
        <taxon>Gammaproteobacteria</taxon>
        <taxon>Pseudomonadales</taxon>
        <taxon>Marinobacteraceae</taxon>
        <taxon>Marinobacter</taxon>
    </lineage>
</organism>
<keyword evidence="7" id="KW-1185">Reference proteome</keyword>